<proteinExistence type="predicted"/>
<dbReference type="VEuPathDB" id="FungiDB:yc1106_02315"/>
<feature type="chain" id="PRO_5040339115" evidence="1">
    <location>
        <begin position="17"/>
        <end position="105"/>
    </location>
</feature>
<sequence length="105" mass="11162">MKTSFIAFLFASCASAQVLTVNQLNAELNKICQGKQPGDACNWDYSYSFPSYPGPGTTIQTCKAVSFCNCGNSPKVCTVGSPEYQQNALTCQTPPASACTTREAS</sequence>
<evidence type="ECO:0000313" key="2">
    <source>
        <dbReference type="EMBL" id="USP75041.1"/>
    </source>
</evidence>
<dbReference type="Proteomes" id="UP001056012">
    <property type="component" value="Chromosome 2"/>
</dbReference>
<feature type="signal peptide" evidence="1">
    <location>
        <begin position="1"/>
        <end position="16"/>
    </location>
</feature>
<organism evidence="2 3">
    <name type="scientific">Curvularia clavata</name>
    <dbReference type="NCBI Taxonomy" id="95742"/>
    <lineage>
        <taxon>Eukaryota</taxon>
        <taxon>Fungi</taxon>
        <taxon>Dikarya</taxon>
        <taxon>Ascomycota</taxon>
        <taxon>Pezizomycotina</taxon>
        <taxon>Dothideomycetes</taxon>
        <taxon>Pleosporomycetidae</taxon>
        <taxon>Pleosporales</taxon>
        <taxon>Pleosporineae</taxon>
        <taxon>Pleosporaceae</taxon>
        <taxon>Curvularia</taxon>
    </lineage>
</organism>
<protein>
    <submittedName>
        <fullName evidence="2">Uncharacterized protein</fullName>
    </submittedName>
</protein>
<accession>A0A9Q8Z2L0</accession>
<name>A0A9Q8Z2L0_CURCL</name>
<evidence type="ECO:0000313" key="3">
    <source>
        <dbReference type="Proteomes" id="UP001056012"/>
    </source>
</evidence>
<gene>
    <name evidence="2" type="ORF">yc1106_02315</name>
</gene>
<dbReference type="OrthoDB" id="10280171at2759"/>
<reference evidence="2" key="1">
    <citation type="submission" date="2021-12" db="EMBL/GenBank/DDBJ databases">
        <title>Curvularia clavata genome.</title>
        <authorList>
            <person name="Cao Y."/>
        </authorList>
    </citation>
    <scope>NUCLEOTIDE SEQUENCE</scope>
    <source>
        <strain evidence="2">Yc1106</strain>
    </source>
</reference>
<dbReference type="AlphaFoldDB" id="A0A9Q8Z2L0"/>
<evidence type="ECO:0000256" key="1">
    <source>
        <dbReference type="SAM" id="SignalP"/>
    </source>
</evidence>
<dbReference type="EMBL" id="CP089275">
    <property type="protein sequence ID" value="USP75041.1"/>
    <property type="molecule type" value="Genomic_DNA"/>
</dbReference>
<keyword evidence="3" id="KW-1185">Reference proteome</keyword>
<keyword evidence="1" id="KW-0732">Signal</keyword>